<organism evidence="3 4">
    <name type="scientific">Brachybacterium nesterenkovii</name>
    <dbReference type="NCBI Taxonomy" id="47847"/>
    <lineage>
        <taxon>Bacteria</taxon>
        <taxon>Bacillati</taxon>
        <taxon>Actinomycetota</taxon>
        <taxon>Actinomycetes</taxon>
        <taxon>Micrococcales</taxon>
        <taxon>Dermabacteraceae</taxon>
        <taxon>Brachybacterium</taxon>
    </lineage>
</organism>
<evidence type="ECO:0000313" key="3">
    <source>
        <dbReference type="EMBL" id="SLM93559.1"/>
    </source>
</evidence>
<evidence type="ECO:0000313" key="4">
    <source>
        <dbReference type="Proteomes" id="UP000195981"/>
    </source>
</evidence>
<gene>
    <name evidence="3" type="ORF">FM110_10130</name>
</gene>
<feature type="compositionally biased region" description="Acidic residues" evidence="1">
    <location>
        <begin position="715"/>
        <end position="760"/>
    </location>
</feature>
<keyword evidence="2" id="KW-0472">Membrane</keyword>
<dbReference type="AlphaFoldDB" id="A0A1X6X3Z3"/>
<keyword evidence="2" id="KW-0812">Transmembrane</keyword>
<feature type="compositionally biased region" description="Low complexity" evidence="1">
    <location>
        <begin position="227"/>
        <end position="238"/>
    </location>
</feature>
<dbReference type="EMBL" id="FWFG01000089">
    <property type="protein sequence ID" value="SLM93559.1"/>
    <property type="molecule type" value="Genomic_DNA"/>
</dbReference>
<feature type="region of interest" description="Disordered" evidence="1">
    <location>
        <begin position="683"/>
        <end position="760"/>
    </location>
</feature>
<dbReference type="InterPro" id="IPR046112">
    <property type="entry name" value="DUF6049"/>
</dbReference>
<accession>A0A1X6X3Z3</accession>
<evidence type="ECO:0000256" key="1">
    <source>
        <dbReference type="SAM" id="MobiDB-lite"/>
    </source>
</evidence>
<sequence length="760" mass="77400">MRLDLVSLGPAALVPGDTLTAEVAVTNSSGSVVASPRLTLSGPTSRVTDRSVLEAWQQDTTPGAGRAVASSADGAADLAPGETRTMTIAVPADSLGYATAPELWGARRIALTLESGGTAVSTLRTFVVWRPSGASGSITESVLLPIAPDDPGLAAIDPAAYDETTTTGRLASLGQLAQREDVDWLVDPVVLDPPVHETTEAPTAQDPEPAEDQPSAADDPSAEPTVPADQGPAASPGAAALAERLAGAVGDRTVLTLPYAQADMPSLQDAGASELRGILESRSEEATQAAGFAPSGSVAVVPGPQADAASIEQAQRSGATTILTSSASLREDLEATVTPSSAGEVATEAGISPVLAADPVLSDELASLDGTTDAEQTSQRLLAETAVIASEPTTAPRHLLIAPPLDAELDAAATGSALDALGSAPWIRSGRTGELLDMASSGTAVQDSQDTTGAPLSLGTVTADAIVPSVRGIDGRVAHQDAAVDAGKLDPVLVMGVQDDALRLEAMRSTMVDPTTADDTVLTVLSAVSTRWLGDPEGHLQRTGAASRAVDAFNGRVRVVPASNYTLVASGASVPITLTNDLDTPVRARLEISADRPLVRLPSPSTEVEIPAHGRVTASVPVEAVANGQVNLSVLMTGTDGTPITAPQTVSLTVNPSWENWTTMILVVGMGLLVVVGVLRARRHGSDRRAPAVRGPEDPSTLARTGLSAPRPEEPPGEQDAEPDDASPDDPDPDDPAPDGDDPAPDGDDPAPDDPDDANG</sequence>
<keyword evidence="4" id="KW-1185">Reference proteome</keyword>
<protein>
    <submittedName>
        <fullName evidence="3">Uncharacterized protein</fullName>
    </submittedName>
</protein>
<evidence type="ECO:0000256" key="2">
    <source>
        <dbReference type="SAM" id="Phobius"/>
    </source>
</evidence>
<name>A0A1X6X3Z3_9MICO</name>
<proteinExistence type="predicted"/>
<dbReference type="Proteomes" id="UP000195981">
    <property type="component" value="Unassembled WGS sequence"/>
</dbReference>
<feature type="transmembrane region" description="Helical" evidence="2">
    <location>
        <begin position="661"/>
        <end position="679"/>
    </location>
</feature>
<feature type="region of interest" description="Disordered" evidence="1">
    <location>
        <begin position="194"/>
        <end position="238"/>
    </location>
</feature>
<keyword evidence="2" id="KW-1133">Transmembrane helix</keyword>
<reference evidence="3 4" key="1">
    <citation type="submission" date="2017-02" db="EMBL/GenBank/DDBJ databases">
        <authorList>
            <person name="Peterson S.W."/>
        </authorList>
    </citation>
    <scope>NUCLEOTIDE SEQUENCE [LARGE SCALE GENOMIC DNA]</scope>
    <source>
        <strain evidence="3 4">CIP104813</strain>
    </source>
</reference>
<dbReference type="Pfam" id="PF19516">
    <property type="entry name" value="DUF6049"/>
    <property type="match status" value="1"/>
</dbReference>